<protein>
    <submittedName>
        <fullName evidence="7">Branched-chain amino acid ABC transporter permease</fullName>
    </submittedName>
</protein>
<evidence type="ECO:0000256" key="6">
    <source>
        <dbReference type="SAM" id="Phobius"/>
    </source>
</evidence>
<feature type="transmembrane region" description="Helical" evidence="6">
    <location>
        <begin position="157"/>
        <end position="180"/>
    </location>
</feature>
<dbReference type="AlphaFoldDB" id="A0A923S0X8"/>
<dbReference type="Pfam" id="PF02653">
    <property type="entry name" value="BPD_transp_2"/>
    <property type="match status" value="1"/>
</dbReference>
<evidence type="ECO:0000256" key="2">
    <source>
        <dbReference type="ARBA" id="ARBA00022475"/>
    </source>
</evidence>
<feature type="transmembrane region" description="Helical" evidence="6">
    <location>
        <begin position="280"/>
        <end position="302"/>
    </location>
</feature>
<dbReference type="EMBL" id="JACORU010000001">
    <property type="protein sequence ID" value="MBC5763058.1"/>
    <property type="molecule type" value="Genomic_DNA"/>
</dbReference>
<evidence type="ECO:0000256" key="4">
    <source>
        <dbReference type="ARBA" id="ARBA00022989"/>
    </source>
</evidence>
<evidence type="ECO:0000256" key="1">
    <source>
        <dbReference type="ARBA" id="ARBA00004651"/>
    </source>
</evidence>
<dbReference type="GO" id="GO:0005886">
    <property type="term" value="C:plasma membrane"/>
    <property type="evidence" value="ECO:0007669"/>
    <property type="project" value="UniProtKB-SubCell"/>
</dbReference>
<organism evidence="7 8">
    <name type="scientific">Ramlibacter albus</name>
    <dbReference type="NCBI Taxonomy" id="2079448"/>
    <lineage>
        <taxon>Bacteria</taxon>
        <taxon>Pseudomonadati</taxon>
        <taxon>Pseudomonadota</taxon>
        <taxon>Betaproteobacteria</taxon>
        <taxon>Burkholderiales</taxon>
        <taxon>Comamonadaceae</taxon>
        <taxon>Ramlibacter</taxon>
    </lineage>
</organism>
<evidence type="ECO:0000256" key="3">
    <source>
        <dbReference type="ARBA" id="ARBA00022692"/>
    </source>
</evidence>
<name>A0A923S0X8_9BURK</name>
<dbReference type="GO" id="GO:0015658">
    <property type="term" value="F:branched-chain amino acid transmembrane transporter activity"/>
    <property type="evidence" value="ECO:0007669"/>
    <property type="project" value="InterPro"/>
</dbReference>
<feature type="transmembrane region" description="Helical" evidence="6">
    <location>
        <begin position="77"/>
        <end position="98"/>
    </location>
</feature>
<keyword evidence="4 6" id="KW-1133">Transmembrane helix</keyword>
<dbReference type="InterPro" id="IPR001851">
    <property type="entry name" value="ABC_transp_permease"/>
</dbReference>
<keyword evidence="2" id="KW-1003">Cell membrane</keyword>
<dbReference type="InterPro" id="IPR043428">
    <property type="entry name" value="LivM-like"/>
</dbReference>
<comment type="subcellular location">
    <subcellularLocation>
        <location evidence="1">Cell membrane</location>
        <topology evidence="1">Multi-pass membrane protein</topology>
    </subcellularLocation>
</comment>
<evidence type="ECO:0000313" key="7">
    <source>
        <dbReference type="EMBL" id="MBC5763058.1"/>
    </source>
</evidence>
<dbReference type="Proteomes" id="UP000596827">
    <property type="component" value="Unassembled WGS sequence"/>
</dbReference>
<evidence type="ECO:0000256" key="5">
    <source>
        <dbReference type="ARBA" id="ARBA00023136"/>
    </source>
</evidence>
<dbReference type="PANTHER" id="PTHR30482">
    <property type="entry name" value="HIGH-AFFINITY BRANCHED-CHAIN AMINO ACID TRANSPORT SYSTEM PERMEASE"/>
    <property type="match status" value="1"/>
</dbReference>
<feature type="transmembrane region" description="Helical" evidence="6">
    <location>
        <begin position="103"/>
        <end position="120"/>
    </location>
</feature>
<comment type="caution">
    <text evidence="7">The sequence shown here is derived from an EMBL/GenBank/DDBJ whole genome shotgun (WGS) entry which is preliminary data.</text>
</comment>
<keyword evidence="3 6" id="KW-0812">Transmembrane</keyword>
<gene>
    <name evidence="7" type="ORF">H8R02_01235</name>
</gene>
<proteinExistence type="predicted"/>
<feature type="transmembrane region" description="Helical" evidence="6">
    <location>
        <begin position="27"/>
        <end position="46"/>
    </location>
</feature>
<keyword evidence="8" id="KW-1185">Reference proteome</keyword>
<sequence>MVAVFLLALAGFPLLKQEFYSELVIRVMVLSMFALSLDLLVGYTGLISFGHAAWFGMGGYVFALLGTKYQLTNNLWLTLPAAMAVTAFFSFVVGLFVLRTRGMFFIMVTLAFAQIFYFFFHDVKALGGSSDGMNLRGKPVANIGEWVPFELTDVNTLYYFVLALMVALLLFMALLLRSPLGRALQGIRENEHRMEAIGFPVLRYKLAAFTIAGSFAGLAGYLFAVLNSSVNPEMLSWHQSADVLLMLILGGMGQLWGGVVGAFTFVLLQEVLSTYTKMWHLWLGIAIILLVLFLPGGVISIAQRVRGLWQRRPA</sequence>
<feature type="transmembrane region" description="Helical" evidence="6">
    <location>
        <begin position="243"/>
        <end position="268"/>
    </location>
</feature>
<evidence type="ECO:0000313" key="8">
    <source>
        <dbReference type="Proteomes" id="UP000596827"/>
    </source>
</evidence>
<feature type="transmembrane region" description="Helical" evidence="6">
    <location>
        <begin position="201"/>
        <end position="223"/>
    </location>
</feature>
<keyword evidence="5 6" id="KW-0472">Membrane</keyword>
<reference evidence="7" key="1">
    <citation type="submission" date="2020-08" db="EMBL/GenBank/DDBJ databases">
        <title>Ramlibacter sp. GTP1 16S ribosomal RNA gene genome sequencing and assembly.</title>
        <authorList>
            <person name="Kang M."/>
        </authorList>
    </citation>
    <scope>NUCLEOTIDE SEQUENCE</scope>
    <source>
        <strain evidence="7">GTP1</strain>
    </source>
</reference>
<dbReference type="PANTHER" id="PTHR30482:SF17">
    <property type="entry name" value="ABC TRANSPORTER ATP-BINDING PROTEIN"/>
    <property type="match status" value="1"/>
</dbReference>
<accession>A0A923S0X8</accession>
<dbReference type="CDD" id="cd06581">
    <property type="entry name" value="TM_PBP1_LivM_like"/>
    <property type="match status" value="1"/>
</dbReference>